<reference evidence="2" key="1">
    <citation type="journal article" date="2014" name="Int. J. Syst. Evol. Microbiol.">
        <title>Complete genome sequence of Corynebacterium casei LMG S-19264T (=DSM 44701T), isolated from a smear-ripened cheese.</title>
        <authorList>
            <consortium name="US DOE Joint Genome Institute (JGI-PGF)"/>
            <person name="Walter F."/>
            <person name="Albersmeier A."/>
            <person name="Kalinowski J."/>
            <person name="Ruckert C."/>
        </authorList>
    </citation>
    <scope>NUCLEOTIDE SEQUENCE</scope>
    <source>
        <strain evidence="2">VKM B-1513</strain>
    </source>
</reference>
<evidence type="ECO:0000256" key="1">
    <source>
        <dbReference type="SAM" id="Coils"/>
    </source>
</evidence>
<proteinExistence type="predicted"/>
<feature type="coiled-coil region" evidence="1">
    <location>
        <begin position="8"/>
        <end position="63"/>
    </location>
</feature>
<dbReference type="InterPro" id="IPR038444">
    <property type="entry name" value="DUF465_sf"/>
</dbReference>
<evidence type="ECO:0000313" key="3">
    <source>
        <dbReference type="Proteomes" id="UP001143486"/>
    </source>
</evidence>
<dbReference type="RefSeq" id="WP_271186959.1">
    <property type="nucleotide sequence ID" value="NZ_BSFE01000005.1"/>
</dbReference>
<dbReference type="EMBL" id="BSFE01000005">
    <property type="protein sequence ID" value="GLK52593.1"/>
    <property type="molecule type" value="Genomic_DNA"/>
</dbReference>
<dbReference type="Pfam" id="PF04325">
    <property type="entry name" value="DUF465"/>
    <property type="match status" value="1"/>
</dbReference>
<dbReference type="InterPro" id="IPR007420">
    <property type="entry name" value="DUF465"/>
</dbReference>
<reference evidence="2" key="2">
    <citation type="submission" date="2023-01" db="EMBL/GenBank/DDBJ databases">
        <authorList>
            <person name="Sun Q."/>
            <person name="Evtushenko L."/>
        </authorList>
    </citation>
    <scope>NUCLEOTIDE SEQUENCE</scope>
    <source>
        <strain evidence="2">VKM B-1513</strain>
    </source>
</reference>
<sequence length="70" mass="8026">MDGDSQEQQALLEQLTALREQHDALNREVDMLSDNGVVDQLKIARLKKEKLRLKDEIARLEDQITPDIIA</sequence>
<dbReference type="Proteomes" id="UP001143486">
    <property type="component" value="Unassembled WGS sequence"/>
</dbReference>
<keyword evidence="3" id="KW-1185">Reference proteome</keyword>
<organism evidence="2 3">
    <name type="scientific">Maricaulis virginensis</name>
    <dbReference type="NCBI Taxonomy" id="144022"/>
    <lineage>
        <taxon>Bacteria</taxon>
        <taxon>Pseudomonadati</taxon>
        <taxon>Pseudomonadota</taxon>
        <taxon>Alphaproteobacteria</taxon>
        <taxon>Maricaulales</taxon>
        <taxon>Maricaulaceae</taxon>
        <taxon>Maricaulis</taxon>
    </lineage>
</organism>
<name>A0A9W6ILQ0_9PROT</name>
<comment type="caution">
    <text evidence="2">The sequence shown here is derived from an EMBL/GenBank/DDBJ whole genome shotgun (WGS) entry which is preliminary data.</text>
</comment>
<dbReference type="AlphaFoldDB" id="A0A9W6ILQ0"/>
<accession>A0A9W6ILQ0</accession>
<evidence type="ECO:0000313" key="2">
    <source>
        <dbReference type="EMBL" id="GLK52593.1"/>
    </source>
</evidence>
<keyword evidence="1" id="KW-0175">Coiled coil</keyword>
<dbReference type="Gene3D" id="6.10.280.50">
    <property type="match status" value="1"/>
</dbReference>
<evidence type="ECO:0008006" key="4">
    <source>
        <dbReference type="Google" id="ProtNLM"/>
    </source>
</evidence>
<gene>
    <name evidence="2" type="ORF">GCM10017621_21010</name>
</gene>
<protein>
    <recommendedName>
        <fullName evidence="4">DUF465 domain-containing protein</fullName>
    </recommendedName>
</protein>